<dbReference type="EMBL" id="JALDAX010000005">
    <property type="protein sequence ID" value="MCI3241158.1"/>
    <property type="molecule type" value="Genomic_DNA"/>
</dbReference>
<dbReference type="Proteomes" id="UP001165270">
    <property type="component" value="Unassembled WGS sequence"/>
</dbReference>
<keyword evidence="2" id="KW-0479">Metal-binding</keyword>
<dbReference type="SUPFAM" id="SSF56784">
    <property type="entry name" value="HAD-like"/>
    <property type="match status" value="1"/>
</dbReference>
<dbReference type="Gene3D" id="1.20.1440.100">
    <property type="entry name" value="SG protein - dephosphorylation function"/>
    <property type="match status" value="1"/>
</dbReference>
<dbReference type="InterPro" id="IPR050582">
    <property type="entry name" value="HAD-like_SerB"/>
</dbReference>
<keyword evidence="4" id="KW-0460">Magnesium</keyword>
<keyword evidence="6" id="KW-1185">Reference proteome</keyword>
<dbReference type="Gene3D" id="3.40.50.1000">
    <property type="entry name" value="HAD superfamily/HAD-like"/>
    <property type="match status" value="1"/>
</dbReference>
<evidence type="ECO:0000256" key="1">
    <source>
        <dbReference type="ARBA" id="ARBA00009184"/>
    </source>
</evidence>
<dbReference type="NCBIfam" id="TIGR01488">
    <property type="entry name" value="HAD-SF-IB"/>
    <property type="match status" value="1"/>
</dbReference>
<name>A0ABS9XGP3_9ACTN</name>
<dbReference type="NCBIfam" id="TIGR01490">
    <property type="entry name" value="HAD-SF-IB-hyp1"/>
    <property type="match status" value="1"/>
</dbReference>
<keyword evidence="3 5" id="KW-0378">Hydrolase</keyword>
<protein>
    <submittedName>
        <fullName evidence="5">HAD-IB family hydrolase</fullName>
    </submittedName>
</protein>
<proteinExistence type="inferred from homology"/>
<dbReference type="InterPro" id="IPR036412">
    <property type="entry name" value="HAD-like_sf"/>
</dbReference>
<dbReference type="InterPro" id="IPR006385">
    <property type="entry name" value="HAD_hydro_SerB1"/>
</dbReference>
<evidence type="ECO:0000256" key="3">
    <source>
        <dbReference type="ARBA" id="ARBA00022801"/>
    </source>
</evidence>
<dbReference type="PANTHER" id="PTHR43344:SF13">
    <property type="entry name" value="PHOSPHATASE RV3661-RELATED"/>
    <property type="match status" value="1"/>
</dbReference>
<evidence type="ECO:0000313" key="6">
    <source>
        <dbReference type="Proteomes" id="UP001165270"/>
    </source>
</evidence>
<dbReference type="GO" id="GO:0016787">
    <property type="term" value="F:hydrolase activity"/>
    <property type="evidence" value="ECO:0007669"/>
    <property type="project" value="UniProtKB-KW"/>
</dbReference>
<comment type="similarity">
    <text evidence="1">Belongs to the HAD-like hydrolase superfamily. SerB family.</text>
</comment>
<evidence type="ECO:0000313" key="5">
    <source>
        <dbReference type="EMBL" id="MCI3241158.1"/>
    </source>
</evidence>
<dbReference type="Pfam" id="PF12710">
    <property type="entry name" value="HAD"/>
    <property type="match status" value="1"/>
</dbReference>
<sequence length="259" mass="27937">MAVVAGGGRWPAYLVFCDVDETLIGCKSMFEFLRFQLVRRYGQEGEERYRCVAGELRRQSAEGAPREDVNRAYYRSYAGESAAEMAVLGREWFSLASVDPGFFIASTVAELERHQAAGAEVVLVSGSFAPCLDPVAERVGAQHVLCTSPLVAGGRYTGDVSEPVIGEGKRAAVLRMLAEYPGVNPRDCYAYGDHPSDFPMLDCVGHPRGVGDAPAVRAYLDRRAEPVDAAVSGCAVACWSMGRDEHSEACSQECALPLG</sequence>
<dbReference type="PANTHER" id="PTHR43344">
    <property type="entry name" value="PHOSPHOSERINE PHOSPHATASE"/>
    <property type="match status" value="1"/>
</dbReference>
<organism evidence="5 6">
    <name type="scientific">Streptomyces spinosisporus</name>
    <dbReference type="NCBI Taxonomy" id="2927582"/>
    <lineage>
        <taxon>Bacteria</taxon>
        <taxon>Bacillati</taxon>
        <taxon>Actinomycetota</taxon>
        <taxon>Actinomycetes</taxon>
        <taxon>Kitasatosporales</taxon>
        <taxon>Streptomycetaceae</taxon>
        <taxon>Streptomyces</taxon>
    </lineage>
</organism>
<evidence type="ECO:0000256" key="2">
    <source>
        <dbReference type="ARBA" id="ARBA00022723"/>
    </source>
</evidence>
<evidence type="ECO:0000256" key="4">
    <source>
        <dbReference type="ARBA" id="ARBA00022842"/>
    </source>
</evidence>
<dbReference type="RefSeq" id="WP_242709939.1">
    <property type="nucleotide sequence ID" value="NZ_JALDAX010000005.1"/>
</dbReference>
<dbReference type="InterPro" id="IPR023214">
    <property type="entry name" value="HAD_sf"/>
</dbReference>
<accession>A0ABS9XGP3</accession>
<comment type="caution">
    <text evidence="5">The sequence shown here is derived from an EMBL/GenBank/DDBJ whole genome shotgun (WGS) entry which is preliminary data.</text>
</comment>
<reference evidence="5" key="1">
    <citation type="submission" date="2022-03" db="EMBL/GenBank/DDBJ databases">
        <title>Streptomyces 7R015 and 7R016 isolated from Barleria lupulina in Thailand.</title>
        <authorList>
            <person name="Kanchanasin P."/>
            <person name="Phongsopitanun W."/>
            <person name="Tanasupawat S."/>
        </authorList>
    </citation>
    <scope>NUCLEOTIDE SEQUENCE</scope>
    <source>
        <strain evidence="5">7R016</strain>
    </source>
</reference>
<gene>
    <name evidence="5" type="ORF">MQN93_15680</name>
</gene>